<accession>A0A553PT45</accession>
<dbReference type="GO" id="GO:0000289">
    <property type="term" value="P:nuclear-transcribed mRNA poly(A) tail shortening"/>
    <property type="evidence" value="ECO:0007669"/>
    <property type="project" value="TreeGrafter"/>
</dbReference>
<gene>
    <name evidence="1" type="ORF">TCAL_14514</name>
</gene>
<dbReference type="EMBL" id="VCGU01000001">
    <property type="protein sequence ID" value="TRY80848.1"/>
    <property type="molecule type" value="Genomic_DNA"/>
</dbReference>
<organism evidence="1 2">
    <name type="scientific">Tigriopus californicus</name>
    <name type="common">Marine copepod</name>
    <dbReference type="NCBI Taxonomy" id="6832"/>
    <lineage>
        <taxon>Eukaryota</taxon>
        <taxon>Metazoa</taxon>
        <taxon>Ecdysozoa</taxon>
        <taxon>Arthropoda</taxon>
        <taxon>Crustacea</taxon>
        <taxon>Multicrustacea</taxon>
        <taxon>Hexanauplia</taxon>
        <taxon>Copepoda</taxon>
        <taxon>Harpacticoida</taxon>
        <taxon>Harpacticidae</taxon>
        <taxon>Tigriopus</taxon>
    </lineage>
</organism>
<dbReference type="GO" id="GO:0000932">
    <property type="term" value="C:P-body"/>
    <property type="evidence" value="ECO:0007669"/>
    <property type="project" value="TreeGrafter"/>
</dbReference>
<evidence type="ECO:0000313" key="1">
    <source>
        <dbReference type="EMBL" id="TRY80848.1"/>
    </source>
</evidence>
<dbReference type="PANTHER" id="PTHR15728">
    <property type="entry name" value="DEADENYLATION COMPLEX CATALYTIC SUBUNIT PAN2"/>
    <property type="match status" value="1"/>
</dbReference>
<dbReference type="STRING" id="6832.A0A553PT45"/>
<dbReference type="GO" id="GO:0031251">
    <property type="term" value="C:PAN complex"/>
    <property type="evidence" value="ECO:0007669"/>
    <property type="project" value="TreeGrafter"/>
</dbReference>
<evidence type="ECO:0000313" key="2">
    <source>
        <dbReference type="Proteomes" id="UP000318571"/>
    </source>
</evidence>
<dbReference type="InterPro" id="IPR050785">
    <property type="entry name" value="PAN2-PAN3_catalytic_subunit"/>
</dbReference>
<proteinExistence type="predicted"/>
<dbReference type="PANTHER" id="PTHR15728:SF0">
    <property type="entry name" value="PAN2-PAN3 DEADENYLATION COMPLEX CATALYTIC SUBUNIT PAN2"/>
    <property type="match status" value="1"/>
</dbReference>
<keyword evidence="2" id="KW-1185">Reference proteome</keyword>
<protein>
    <submittedName>
        <fullName evidence="1">Uncharacterized protein</fullName>
    </submittedName>
</protein>
<dbReference type="GO" id="GO:0004535">
    <property type="term" value="F:poly(A)-specific ribonuclease activity"/>
    <property type="evidence" value="ECO:0007669"/>
    <property type="project" value="TreeGrafter"/>
</dbReference>
<reference evidence="1 2" key="1">
    <citation type="journal article" date="2018" name="Nat. Ecol. Evol.">
        <title>Genomic signatures of mitonuclear coevolution across populations of Tigriopus californicus.</title>
        <authorList>
            <person name="Barreto F.S."/>
            <person name="Watson E.T."/>
            <person name="Lima T.G."/>
            <person name="Willett C.S."/>
            <person name="Edmands S."/>
            <person name="Li W."/>
            <person name="Burton R.S."/>
        </authorList>
    </citation>
    <scope>NUCLEOTIDE SEQUENCE [LARGE SCALE GENOMIC DNA]</scope>
    <source>
        <strain evidence="1 2">San Diego</strain>
    </source>
</reference>
<comment type="caution">
    <text evidence="1">The sequence shown here is derived from an EMBL/GenBank/DDBJ whole genome shotgun (WGS) entry which is preliminary data.</text>
</comment>
<dbReference type="Proteomes" id="UP000318571">
    <property type="component" value="Chromosome 12"/>
</dbReference>
<dbReference type="AlphaFoldDB" id="A0A553PT45"/>
<name>A0A553PT45_TIGCA</name>
<sequence length="80" mass="8837">MATLKPEQKSLGEDGCWKTVRLAQRAVARVTCLGGQGPITGVPFMDDYISCEEEIFDHVTEVSGIGSIRNLPEAFHQMNR</sequence>